<accession>A0A812SRF4</accession>
<evidence type="ECO:0000313" key="4">
    <source>
        <dbReference type="Proteomes" id="UP000604046"/>
    </source>
</evidence>
<evidence type="ECO:0000313" key="3">
    <source>
        <dbReference type="EMBL" id="CAE7493075.1"/>
    </source>
</evidence>
<reference evidence="3" key="1">
    <citation type="submission" date="2021-02" db="EMBL/GenBank/DDBJ databases">
        <authorList>
            <person name="Dougan E. K."/>
            <person name="Rhodes N."/>
            <person name="Thang M."/>
            <person name="Chan C."/>
        </authorList>
    </citation>
    <scope>NUCLEOTIDE SEQUENCE</scope>
</reference>
<comment type="caution">
    <text evidence="3">The sequence shown here is derived from an EMBL/GenBank/DDBJ whole genome shotgun (WGS) entry which is preliminary data.</text>
</comment>
<feature type="domain" description="DUF4116" evidence="2">
    <location>
        <begin position="217"/>
        <end position="265"/>
    </location>
</feature>
<sequence length="328" mass="35361">MLYLYTRTGPDTGSNTALGAAAPSLAGCFLADPKPLKPCAFVDEINPVRIPREVSPQLLRGKRERAALPTSDHCAAFSLAGTGITMNTFNGSVLLSTSFSSSLHVFQSRQTGSCFASLRCFFLSQRLLESKTVATQLSAAVTRRLARCGPLPCRQLIRGLARRGLDTRQPPKAMRVERGLALQYAPLELRSDWEVVMCAVSKSGTALMWASNELQADKEVVLKAVQENGGALEYAAQELRADRDVVLAAVCQRGAALRYAAEELRADRDIVLAAARQSKRSLMYAADALKKNADFIQEASNQKPLPPTVASELPAGRVDPLGPYGPGL</sequence>
<gene>
    <name evidence="3" type="ORF">SNAT2548_LOCUS27628</name>
</gene>
<evidence type="ECO:0000259" key="2">
    <source>
        <dbReference type="Pfam" id="PF13475"/>
    </source>
</evidence>
<organism evidence="3 4">
    <name type="scientific">Symbiodinium natans</name>
    <dbReference type="NCBI Taxonomy" id="878477"/>
    <lineage>
        <taxon>Eukaryota</taxon>
        <taxon>Sar</taxon>
        <taxon>Alveolata</taxon>
        <taxon>Dinophyceae</taxon>
        <taxon>Suessiales</taxon>
        <taxon>Symbiodiniaceae</taxon>
        <taxon>Symbiodinium</taxon>
    </lineage>
</organism>
<feature type="domain" description="DUF4116" evidence="2">
    <location>
        <begin position="179"/>
        <end position="215"/>
    </location>
</feature>
<dbReference type="Pfam" id="PF13475">
    <property type="entry name" value="DUF4116"/>
    <property type="match status" value="2"/>
</dbReference>
<dbReference type="AlphaFoldDB" id="A0A812SRF4"/>
<name>A0A812SRF4_9DINO</name>
<feature type="region of interest" description="Disordered" evidence="1">
    <location>
        <begin position="300"/>
        <end position="328"/>
    </location>
</feature>
<proteinExistence type="predicted"/>
<dbReference type="EMBL" id="CAJNDS010002480">
    <property type="protein sequence ID" value="CAE7493075.1"/>
    <property type="molecule type" value="Genomic_DNA"/>
</dbReference>
<evidence type="ECO:0000256" key="1">
    <source>
        <dbReference type="SAM" id="MobiDB-lite"/>
    </source>
</evidence>
<dbReference type="InterPro" id="IPR025197">
    <property type="entry name" value="DUF4116"/>
</dbReference>
<dbReference type="Proteomes" id="UP000604046">
    <property type="component" value="Unassembled WGS sequence"/>
</dbReference>
<dbReference type="PROSITE" id="PS51257">
    <property type="entry name" value="PROKAR_LIPOPROTEIN"/>
    <property type="match status" value="1"/>
</dbReference>
<dbReference type="OrthoDB" id="447781at2759"/>
<keyword evidence="4" id="KW-1185">Reference proteome</keyword>
<protein>
    <recommendedName>
        <fullName evidence="2">DUF4116 domain-containing protein</fullName>
    </recommendedName>
</protein>